<comment type="caution">
    <text evidence="1">The sequence shown here is derived from an EMBL/GenBank/DDBJ whole genome shotgun (WGS) entry which is preliminary data.</text>
</comment>
<sequence length="166" mass="18901">MGEEVIFRRGQDSAEEFIGDNVIKTGIKRRIKHDDVWGISLHDAKLIKDIQEGHKHTVLHEAIMLLEGKIVACWWDDVGNIWRESLSKRGDLVVFPPNLNHTLIVEEDSRVIVVKFPPNTKTDKRVKASPSPIGLENLREEILKAQGKTEKVLQRAQRVLSSRVAK</sequence>
<gene>
    <name evidence="1" type="ORF">S03H2_48862</name>
</gene>
<proteinExistence type="predicted"/>
<dbReference type="SUPFAM" id="SSF51182">
    <property type="entry name" value="RmlC-like cupins"/>
    <property type="match status" value="1"/>
</dbReference>
<accession>X1JDM1</accession>
<organism evidence="1">
    <name type="scientific">marine sediment metagenome</name>
    <dbReference type="NCBI Taxonomy" id="412755"/>
    <lineage>
        <taxon>unclassified sequences</taxon>
        <taxon>metagenomes</taxon>
        <taxon>ecological metagenomes</taxon>
    </lineage>
</organism>
<reference evidence="1" key="1">
    <citation type="journal article" date="2014" name="Front. Microbiol.">
        <title>High frequency of phylogenetically diverse reductive dehalogenase-homologous genes in deep subseafloor sedimentary metagenomes.</title>
        <authorList>
            <person name="Kawai M."/>
            <person name="Futagami T."/>
            <person name="Toyoda A."/>
            <person name="Takaki Y."/>
            <person name="Nishi S."/>
            <person name="Hori S."/>
            <person name="Arai W."/>
            <person name="Tsubouchi T."/>
            <person name="Morono Y."/>
            <person name="Uchiyama I."/>
            <person name="Ito T."/>
            <person name="Fujiyama A."/>
            <person name="Inagaki F."/>
            <person name="Takami H."/>
        </authorList>
    </citation>
    <scope>NUCLEOTIDE SEQUENCE</scope>
    <source>
        <strain evidence="1">Expedition CK06-06</strain>
    </source>
</reference>
<dbReference type="AlphaFoldDB" id="X1JDM1"/>
<dbReference type="EMBL" id="BARU01030841">
    <property type="protein sequence ID" value="GAH67863.1"/>
    <property type="molecule type" value="Genomic_DNA"/>
</dbReference>
<evidence type="ECO:0000313" key="1">
    <source>
        <dbReference type="EMBL" id="GAH67863.1"/>
    </source>
</evidence>
<protein>
    <submittedName>
        <fullName evidence="1">Uncharacterized protein</fullName>
    </submittedName>
</protein>
<dbReference type="Gene3D" id="2.60.120.10">
    <property type="entry name" value="Jelly Rolls"/>
    <property type="match status" value="1"/>
</dbReference>
<dbReference type="InterPro" id="IPR011051">
    <property type="entry name" value="RmlC_Cupin_sf"/>
</dbReference>
<name>X1JDM1_9ZZZZ</name>
<dbReference type="InterPro" id="IPR014710">
    <property type="entry name" value="RmlC-like_jellyroll"/>
</dbReference>